<keyword evidence="2" id="KW-0479">Metal-binding</keyword>
<dbReference type="EMBL" id="DVMS01000129">
    <property type="protein sequence ID" value="HIU38899.1"/>
    <property type="molecule type" value="Genomic_DNA"/>
</dbReference>
<dbReference type="InterPro" id="IPR036264">
    <property type="entry name" value="Bact_exopeptidase_dim_dom"/>
</dbReference>
<protein>
    <submittedName>
        <fullName evidence="7">M20/M25/M40 family metallo-hydrolase</fullName>
    </submittedName>
</protein>
<organism evidence="7 8">
    <name type="scientific">Candidatus Limisoma intestinavium</name>
    <dbReference type="NCBI Taxonomy" id="2840856"/>
    <lineage>
        <taxon>Bacteria</taxon>
        <taxon>Pseudomonadati</taxon>
        <taxon>Bacteroidota</taxon>
        <taxon>Bacteroidia</taxon>
        <taxon>Bacteroidales</taxon>
        <taxon>Candidatus Limisoma</taxon>
    </lineage>
</organism>
<dbReference type="Pfam" id="PF01546">
    <property type="entry name" value="Peptidase_M20"/>
    <property type="match status" value="1"/>
</dbReference>
<evidence type="ECO:0000256" key="3">
    <source>
        <dbReference type="ARBA" id="ARBA00022801"/>
    </source>
</evidence>
<dbReference type="GO" id="GO:0046872">
    <property type="term" value="F:metal ion binding"/>
    <property type="evidence" value="ECO:0007669"/>
    <property type="project" value="UniProtKB-KW"/>
</dbReference>
<feature type="domain" description="Peptidase M20 dimerisation" evidence="6">
    <location>
        <begin position="166"/>
        <end position="263"/>
    </location>
</feature>
<proteinExistence type="predicted"/>
<keyword evidence="4" id="KW-0862">Zinc</keyword>
<dbReference type="SUPFAM" id="SSF53187">
    <property type="entry name" value="Zn-dependent exopeptidases"/>
    <property type="match status" value="1"/>
</dbReference>
<sequence>MDEIYYDIIDLLKQLITTPSVSRDEKAAADKIESFLLAKGIRPQRHGNNVWCASAFSNPQNPTLLLNSHIDTVRAVDGWSRDPFMPEEIDGRLYGLGSNDAGGALVSLLAAFLLLSQKPQPYNLLFLASCEEEVSGKNGIEAVLPLLPKIDIAIVGEPTGMQPAVAEKGLMVLDGEVHGKSGHAARGEGINAIYKAIDVVNRLRNLTFPAVSRRLGPIRINVTQIEAGTQHNVVPDLCKIVVDVRTTDAYTNEQTLQLIRDAVPECLLTPRSVRLRPSSIPETHPIVARLTIAGKTPFGSPTLSDQALMPFPSLKLGPGDSARSHTADEYIRLDEIREAIQIYYTILDGLIFPKESR</sequence>
<comment type="caution">
    <text evidence="7">The sequence shown here is derived from an EMBL/GenBank/DDBJ whole genome shotgun (WGS) entry which is preliminary data.</text>
</comment>
<dbReference type="GO" id="GO:0006526">
    <property type="term" value="P:L-arginine biosynthetic process"/>
    <property type="evidence" value="ECO:0007669"/>
    <property type="project" value="TreeGrafter"/>
</dbReference>
<evidence type="ECO:0000256" key="5">
    <source>
        <dbReference type="ARBA" id="ARBA00023285"/>
    </source>
</evidence>
<keyword evidence="5" id="KW-0170">Cobalt</keyword>
<dbReference type="Gene3D" id="3.30.70.360">
    <property type="match status" value="1"/>
</dbReference>
<dbReference type="PANTHER" id="PTHR43808:SF31">
    <property type="entry name" value="N-ACETYL-L-CITRULLINE DEACETYLASE"/>
    <property type="match status" value="1"/>
</dbReference>
<name>A0A9D1IMT9_9BACT</name>
<reference evidence="7" key="1">
    <citation type="submission" date="2020-10" db="EMBL/GenBank/DDBJ databases">
        <authorList>
            <person name="Gilroy R."/>
        </authorList>
    </citation>
    <scope>NUCLEOTIDE SEQUENCE</scope>
    <source>
        <strain evidence="7">17073</strain>
    </source>
</reference>
<dbReference type="PANTHER" id="PTHR43808">
    <property type="entry name" value="ACETYLORNITHINE DEACETYLASE"/>
    <property type="match status" value="1"/>
</dbReference>
<accession>A0A9D1IMT9</accession>
<dbReference type="PROSITE" id="PS00758">
    <property type="entry name" value="ARGE_DAPE_CPG2_1"/>
    <property type="match status" value="1"/>
</dbReference>
<evidence type="ECO:0000256" key="4">
    <source>
        <dbReference type="ARBA" id="ARBA00022833"/>
    </source>
</evidence>
<evidence type="ECO:0000256" key="1">
    <source>
        <dbReference type="ARBA" id="ARBA00001947"/>
    </source>
</evidence>
<evidence type="ECO:0000313" key="8">
    <source>
        <dbReference type="Proteomes" id="UP000824076"/>
    </source>
</evidence>
<evidence type="ECO:0000259" key="6">
    <source>
        <dbReference type="Pfam" id="PF07687"/>
    </source>
</evidence>
<dbReference type="Gene3D" id="3.40.630.10">
    <property type="entry name" value="Zn peptidases"/>
    <property type="match status" value="1"/>
</dbReference>
<dbReference type="InterPro" id="IPR001261">
    <property type="entry name" value="ArgE/DapE_CS"/>
</dbReference>
<dbReference type="Proteomes" id="UP000824076">
    <property type="component" value="Unassembled WGS sequence"/>
</dbReference>
<dbReference type="AlphaFoldDB" id="A0A9D1IMT9"/>
<gene>
    <name evidence="7" type="ORF">IAD18_04450</name>
</gene>
<keyword evidence="3" id="KW-0378">Hydrolase</keyword>
<dbReference type="InterPro" id="IPR002933">
    <property type="entry name" value="Peptidase_M20"/>
</dbReference>
<evidence type="ECO:0000256" key="2">
    <source>
        <dbReference type="ARBA" id="ARBA00022723"/>
    </source>
</evidence>
<dbReference type="InterPro" id="IPR050072">
    <property type="entry name" value="Peptidase_M20A"/>
</dbReference>
<dbReference type="Pfam" id="PF07687">
    <property type="entry name" value="M20_dimer"/>
    <property type="match status" value="1"/>
</dbReference>
<reference evidence="7" key="2">
    <citation type="journal article" date="2021" name="PeerJ">
        <title>Extensive microbial diversity within the chicken gut microbiome revealed by metagenomics and culture.</title>
        <authorList>
            <person name="Gilroy R."/>
            <person name="Ravi A."/>
            <person name="Getino M."/>
            <person name="Pursley I."/>
            <person name="Horton D.L."/>
            <person name="Alikhan N.F."/>
            <person name="Baker D."/>
            <person name="Gharbi K."/>
            <person name="Hall N."/>
            <person name="Watson M."/>
            <person name="Adriaenssens E.M."/>
            <person name="Foster-Nyarko E."/>
            <person name="Jarju S."/>
            <person name="Secka A."/>
            <person name="Antonio M."/>
            <person name="Oren A."/>
            <person name="Chaudhuri R.R."/>
            <person name="La Ragione R."/>
            <person name="Hildebrand F."/>
            <person name="Pallen M.J."/>
        </authorList>
    </citation>
    <scope>NUCLEOTIDE SEQUENCE</scope>
    <source>
        <strain evidence="7">17073</strain>
    </source>
</reference>
<comment type="cofactor">
    <cofactor evidence="1">
        <name>Zn(2+)</name>
        <dbReference type="ChEBI" id="CHEBI:29105"/>
    </cofactor>
</comment>
<dbReference type="InterPro" id="IPR011650">
    <property type="entry name" value="Peptidase_M20_dimer"/>
</dbReference>
<dbReference type="GO" id="GO:0008777">
    <property type="term" value="F:acetylornithine deacetylase activity"/>
    <property type="evidence" value="ECO:0007669"/>
    <property type="project" value="TreeGrafter"/>
</dbReference>
<dbReference type="SUPFAM" id="SSF55031">
    <property type="entry name" value="Bacterial exopeptidase dimerisation domain"/>
    <property type="match status" value="1"/>
</dbReference>
<evidence type="ECO:0000313" key="7">
    <source>
        <dbReference type="EMBL" id="HIU38899.1"/>
    </source>
</evidence>